<evidence type="ECO:0000313" key="4">
    <source>
        <dbReference type="EMBL" id="NPU64419.1"/>
    </source>
</evidence>
<proteinExistence type="predicted"/>
<evidence type="ECO:0000256" key="2">
    <source>
        <dbReference type="SAM" id="Phobius"/>
    </source>
</evidence>
<keyword evidence="2" id="KW-0812">Transmembrane</keyword>
<dbReference type="EMBL" id="JABFDN010000001">
    <property type="protein sequence ID" value="NPU64419.1"/>
    <property type="molecule type" value="Genomic_DNA"/>
</dbReference>
<evidence type="ECO:0000256" key="1">
    <source>
        <dbReference type="SAM" id="Coils"/>
    </source>
</evidence>
<keyword evidence="2" id="KW-1133">Transmembrane helix</keyword>
<feature type="coiled-coil region" evidence="1">
    <location>
        <begin position="164"/>
        <end position="191"/>
    </location>
</feature>
<protein>
    <recommendedName>
        <fullName evidence="3">DUF6161 domain-containing protein</fullName>
    </recommendedName>
</protein>
<keyword evidence="2" id="KW-0472">Membrane</keyword>
<evidence type="ECO:0000259" key="3">
    <source>
        <dbReference type="Pfam" id="PF19658"/>
    </source>
</evidence>
<accession>A0ABX2CB16</accession>
<evidence type="ECO:0000313" key="5">
    <source>
        <dbReference type="Proteomes" id="UP000886476"/>
    </source>
</evidence>
<sequence>MTQIEPLLVIARPMRQMITLSSKSEAETFLDREEATWSWTDDDQPKHPSPQIGGLLEQYQPRNWIINFRTVLDRSEDEFRSLMSQRYENQQCLCFLDIEATAIAGLGQTDKFVAAVALAVIHGRTLTEDPRFLRDIRNRVGIAHGQAILAGIDPNIVSGLNSSLREHRQSIEHETQRLRSLIEEASETAAERARQIDTAALDLRANHDTLFSNAETKREEQYSRLADDLKATTHAFNVQMELQAPVSYWKKRATSYRIASRWMLAFLTAYVGVSVWILYVLYDQAASHLPSEAAQVPYSALFRASAFALLMTSIAFWIGRVSLRVFFSFRHLETDAEERRTMITTFLALTRRSAVSDEDRKFVLAALFRPGSDGIVSEDSAPDTMFAALLGSIMKR</sequence>
<organism evidence="4 5">
    <name type="scientific">Bradyrhizobium aeschynomenes</name>
    <dbReference type="NCBI Taxonomy" id="2734909"/>
    <lineage>
        <taxon>Bacteria</taxon>
        <taxon>Pseudomonadati</taxon>
        <taxon>Pseudomonadota</taxon>
        <taxon>Alphaproteobacteria</taxon>
        <taxon>Hyphomicrobiales</taxon>
        <taxon>Nitrobacteraceae</taxon>
        <taxon>Bradyrhizobium</taxon>
    </lineage>
</organism>
<comment type="caution">
    <text evidence="4">The sequence shown here is derived from an EMBL/GenBank/DDBJ whole genome shotgun (WGS) entry which is preliminary data.</text>
</comment>
<feature type="domain" description="DUF6161" evidence="3">
    <location>
        <begin position="174"/>
        <end position="381"/>
    </location>
</feature>
<dbReference type="RefSeq" id="WP_172109471.1">
    <property type="nucleotide sequence ID" value="NZ_JABFDN010000001.1"/>
</dbReference>
<feature type="transmembrane region" description="Helical" evidence="2">
    <location>
        <begin position="302"/>
        <end position="323"/>
    </location>
</feature>
<dbReference type="InterPro" id="IPR046159">
    <property type="entry name" value="DUF6161"/>
</dbReference>
<gene>
    <name evidence="4" type="ORF">HL667_05360</name>
</gene>
<feature type="transmembrane region" description="Helical" evidence="2">
    <location>
        <begin position="262"/>
        <end position="282"/>
    </location>
</feature>
<dbReference type="Proteomes" id="UP000886476">
    <property type="component" value="Unassembled WGS sequence"/>
</dbReference>
<dbReference type="Pfam" id="PF19658">
    <property type="entry name" value="DUF6161"/>
    <property type="match status" value="1"/>
</dbReference>
<reference evidence="4" key="1">
    <citation type="submission" date="2020-05" db="EMBL/GenBank/DDBJ databases">
        <title>Nod-independent and nitrogen-fixing Bradyrhizobium aeschynomene sp. nov. isolated from nodules of Aeschynomene indica.</title>
        <authorList>
            <person name="Zhang Z."/>
        </authorList>
    </citation>
    <scope>NUCLEOTIDE SEQUENCE</scope>
    <source>
        <strain evidence="4">83012</strain>
    </source>
</reference>
<keyword evidence="5" id="KW-1185">Reference proteome</keyword>
<name>A0ABX2CB16_9BRAD</name>
<keyword evidence="1" id="KW-0175">Coiled coil</keyword>